<dbReference type="AlphaFoldDB" id="A0A538SM61"/>
<dbReference type="Pfam" id="PF07687">
    <property type="entry name" value="M20_dimer"/>
    <property type="match status" value="1"/>
</dbReference>
<feature type="binding site" evidence="2">
    <location>
        <position position="103"/>
    </location>
    <ligand>
        <name>Mn(2+)</name>
        <dbReference type="ChEBI" id="CHEBI:29035"/>
        <label>2</label>
    </ligand>
</feature>
<evidence type="ECO:0000256" key="1">
    <source>
        <dbReference type="ARBA" id="ARBA00022801"/>
    </source>
</evidence>
<feature type="binding site" evidence="2">
    <location>
        <position position="165"/>
    </location>
    <ligand>
        <name>Mn(2+)</name>
        <dbReference type="ChEBI" id="CHEBI:29035"/>
        <label>2</label>
    </ligand>
</feature>
<keyword evidence="1 4" id="KW-0378">Hydrolase</keyword>
<feature type="binding site" evidence="2">
    <location>
        <position position="105"/>
    </location>
    <ligand>
        <name>Mn(2+)</name>
        <dbReference type="ChEBI" id="CHEBI:29035"/>
        <label>2</label>
    </ligand>
</feature>
<dbReference type="GO" id="GO:0050118">
    <property type="term" value="F:N-acetyldiaminopimelate deacetylase activity"/>
    <property type="evidence" value="ECO:0007669"/>
    <property type="project" value="UniProtKB-ARBA"/>
</dbReference>
<evidence type="ECO:0000256" key="2">
    <source>
        <dbReference type="PIRSR" id="PIRSR005962-1"/>
    </source>
</evidence>
<dbReference type="InterPro" id="IPR011650">
    <property type="entry name" value="Peptidase_M20_dimer"/>
</dbReference>
<dbReference type="PANTHER" id="PTHR11014">
    <property type="entry name" value="PEPTIDASE M20 FAMILY MEMBER"/>
    <property type="match status" value="1"/>
</dbReference>
<comment type="caution">
    <text evidence="4">The sequence shown here is derived from an EMBL/GenBank/DDBJ whole genome shotgun (WGS) entry which is preliminary data.</text>
</comment>
<comment type="cofactor">
    <cofactor evidence="2">
        <name>Mn(2+)</name>
        <dbReference type="ChEBI" id="CHEBI:29035"/>
    </cofactor>
    <text evidence="2">The Mn(2+) ion enhances activity.</text>
</comment>
<dbReference type="InterPro" id="IPR002933">
    <property type="entry name" value="Peptidase_M20"/>
</dbReference>
<evidence type="ECO:0000259" key="3">
    <source>
        <dbReference type="Pfam" id="PF07687"/>
    </source>
</evidence>
<keyword evidence="2" id="KW-0464">Manganese</keyword>
<dbReference type="Gene3D" id="3.40.630.10">
    <property type="entry name" value="Zn peptidases"/>
    <property type="match status" value="1"/>
</dbReference>
<dbReference type="Pfam" id="PF01546">
    <property type="entry name" value="Peptidase_M20"/>
    <property type="match status" value="1"/>
</dbReference>
<dbReference type="Proteomes" id="UP000320184">
    <property type="component" value="Unassembled WGS sequence"/>
</dbReference>
<protein>
    <submittedName>
        <fullName evidence="4">Amidohydrolase</fullName>
    </submittedName>
</protein>
<dbReference type="GO" id="GO:0046872">
    <property type="term" value="F:metal ion binding"/>
    <property type="evidence" value="ECO:0007669"/>
    <property type="project" value="UniProtKB-KW"/>
</dbReference>
<evidence type="ECO:0000313" key="4">
    <source>
        <dbReference type="EMBL" id="TMQ52447.1"/>
    </source>
</evidence>
<reference evidence="4 5" key="1">
    <citation type="journal article" date="2019" name="Nat. Microbiol.">
        <title>Mediterranean grassland soil C-N compound turnover is dependent on rainfall and depth, and is mediated by genomically divergent microorganisms.</title>
        <authorList>
            <person name="Diamond S."/>
            <person name="Andeer P.F."/>
            <person name="Li Z."/>
            <person name="Crits-Christoph A."/>
            <person name="Burstein D."/>
            <person name="Anantharaman K."/>
            <person name="Lane K.R."/>
            <person name="Thomas B.C."/>
            <person name="Pan C."/>
            <person name="Northen T.R."/>
            <person name="Banfield J.F."/>
        </authorList>
    </citation>
    <scope>NUCLEOTIDE SEQUENCE [LARGE SCALE GENOMIC DNA]</scope>
    <source>
        <strain evidence="4">WS_3</strain>
    </source>
</reference>
<dbReference type="PANTHER" id="PTHR11014:SF63">
    <property type="entry name" value="METALLOPEPTIDASE, PUTATIVE (AFU_ORTHOLOGUE AFUA_6G09600)-RELATED"/>
    <property type="match status" value="1"/>
</dbReference>
<keyword evidence="2" id="KW-0479">Metal-binding</keyword>
<dbReference type="EMBL" id="VBOT01000033">
    <property type="protein sequence ID" value="TMQ52447.1"/>
    <property type="molecule type" value="Genomic_DNA"/>
</dbReference>
<name>A0A538SM61_UNCEI</name>
<dbReference type="SUPFAM" id="SSF55031">
    <property type="entry name" value="Bacterial exopeptidase dimerisation domain"/>
    <property type="match status" value="1"/>
</dbReference>
<evidence type="ECO:0000313" key="5">
    <source>
        <dbReference type="Proteomes" id="UP000320184"/>
    </source>
</evidence>
<proteinExistence type="predicted"/>
<dbReference type="FunFam" id="3.30.70.360:FF:000001">
    <property type="entry name" value="N-acetyldiaminopimelate deacetylase"/>
    <property type="match status" value="1"/>
</dbReference>
<dbReference type="GO" id="GO:0019877">
    <property type="term" value="P:diaminopimelate biosynthetic process"/>
    <property type="evidence" value="ECO:0007669"/>
    <property type="project" value="UniProtKB-ARBA"/>
</dbReference>
<dbReference type="SUPFAM" id="SSF53187">
    <property type="entry name" value="Zn-dependent exopeptidases"/>
    <property type="match status" value="1"/>
</dbReference>
<dbReference type="PIRSF" id="PIRSF005962">
    <property type="entry name" value="Pept_M20D_amidohydro"/>
    <property type="match status" value="1"/>
</dbReference>
<accession>A0A538SM61</accession>
<dbReference type="InterPro" id="IPR017439">
    <property type="entry name" value="Amidohydrolase"/>
</dbReference>
<organism evidence="4 5">
    <name type="scientific">Eiseniibacteriota bacterium</name>
    <dbReference type="NCBI Taxonomy" id="2212470"/>
    <lineage>
        <taxon>Bacteria</taxon>
        <taxon>Candidatus Eiseniibacteriota</taxon>
    </lineage>
</organism>
<feature type="binding site" evidence="2">
    <location>
        <position position="364"/>
    </location>
    <ligand>
        <name>Mn(2+)</name>
        <dbReference type="ChEBI" id="CHEBI:29035"/>
        <label>2</label>
    </ligand>
</feature>
<dbReference type="InterPro" id="IPR036264">
    <property type="entry name" value="Bact_exopeptidase_dim_dom"/>
</dbReference>
<feature type="domain" description="Peptidase M20 dimerisation" evidence="3">
    <location>
        <begin position="189"/>
        <end position="280"/>
    </location>
</feature>
<sequence>MSPAASTLPATEVKELIDTRRDLHAHPELAFEEVRTAKIVADRLRALGLEVRTGVGRTGVLATVRGARPGKTVLLRADMDALPIQEENDVPYRSQNPGKMHACGHDCHTSILLGVAKQFARDAASLPGSIRLCFQPAEESGGGALAMIADGAIADPKPDAAFGLHVWQDLDLGKVAITPGPFMAAVDDFSVTVTGKGAHAAMPHFGVDPVVCLAHMVTALQTLASREVSPLKEVVVSVTQLRAGTAFNIIPESAWMNGTARMFDEQVWKELPGRFERIVQGVAQAHGCRAEVQFRRHNNPTVNDPRMAAIAREAAVEVVGEENIRSDVRTMGGEDFSAFLKEVPGCFIAIGSRNAARGLVGDHHHPRFDVDEACLEIGAEILMRTARKFLDRR</sequence>
<feature type="binding site" evidence="2">
    <location>
        <position position="139"/>
    </location>
    <ligand>
        <name>Mn(2+)</name>
        <dbReference type="ChEBI" id="CHEBI:29035"/>
        <label>2</label>
    </ligand>
</feature>
<dbReference type="NCBIfam" id="TIGR01891">
    <property type="entry name" value="amidohydrolases"/>
    <property type="match status" value="1"/>
</dbReference>
<gene>
    <name evidence="4" type="ORF">E6K73_02865</name>
</gene>
<dbReference type="Gene3D" id="3.30.70.360">
    <property type="match status" value="1"/>
</dbReference>